<evidence type="ECO:0000313" key="1">
    <source>
        <dbReference type="EMBL" id="SHI74884.1"/>
    </source>
</evidence>
<dbReference type="SUPFAM" id="SSF46785">
    <property type="entry name" value="Winged helix' DNA-binding domain"/>
    <property type="match status" value="1"/>
</dbReference>
<organism evidence="1 2">
    <name type="scientific">Halodesulfovibrio aestuarii</name>
    <dbReference type="NCBI Taxonomy" id="126333"/>
    <lineage>
        <taxon>Bacteria</taxon>
        <taxon>Pseudomonadati</taxon>
        <taxon>Thermodesulfobacteriota</taxon>
        <taxon>Desulfovibrionia</taxon>
        <taxon>Desulfovibrionales</taxon>
        <taxon>Desulfovibrionaceae</taxon>
        <taxon>Halodesulfovibrio</taxon>
    </lineage>
</organism>
<comment type="caution">
    <text evidence="1">The sequence shown here is derived from an EMBL/GenBank/DDBJ whole genome shotgun (WGS) entry which is preliminary data.</text>
</comment>
<reference evidence="1 2" key="1">
    <citation type="submission" date="2016-11" db="EMBL/GenBank/DDBJ databases">
        <authorList>
            <person name="Varghese N."/>
            <person name="Submissions S."/>
        </authorList>
    </citation>
    <scope>NUCLEOTIDE SEQUENCE [LARGE SCALE GENOMIC DNA]</scope>
    <source>
        <strain evidence="1 2">DSM 17919</strain>
    </source>
</reference>
<gene>
    <name evidence="1" type="ORF">SAMN05660830_00861</name>
</gene>
<evidence type="ECO:0000313" key="2">
    <source>
        <dbReference type="Proteomes" id="UP000184001"/>
    </source>
</evidence>
<sequence length="204" mass="23496">MSERKMPLLREAAQVLGKDGRIFSNKMLYLALHASGKNEQDRIRRRANKLVETGEFVRVSRGQYSYNLRAAPAENAAVVTRMWRTLKTSKPGFTVQELARVSGAGYSYALKYLRALEEGGYVRRCGQQKQTALYQITNKVREQHHAFQPPSLFIDPFQKEKACLHELVGLFMQHDLHQPRVKQQVVEQCKTILNRFEEQNADVC</sequence>
<dbReference type="Gene3D" id="1.10.10.10">
    <property type="entry name" value="Winged helix-like DNA-binding domain superfamily/Winged helix DNA-binding domain"/>
    <property type="match status" value="1"/>
</dbReference>
<dbReference type="RefSeq" id="WP_020001983.1">
    <property type="nucleotide sequence ID" value="NZ_CP192219.1"/>
</dbReference>
<proteinExistence type="predicted"/>
<dbReference type="InterPro" id="IPR036390">
    <property type="entry name" value="WH_DNA-bd_sf"/>
</dbReference>
<dbReference type="AlphaFoldDB" id="A0A8G2C832"/>
<protein>
    <submittedName>
        <fullName evidence="1">Uncharacterized protein</fullName>
    </submittedName>
</protein>
<accession>A0A8G2C832</accession>
<name>A0A8G2C832_9BACT</name>
<dbReference type="EMBL" id="FQZR01000002">
    <property type="protein sequence ID" value="SHI74884.1"/>
    <property type="molecule type" value="Genomic_DNA"/>
</dbReference>
<dbReference type="InterPro" id="IPR036388">
    <property type="entry name" value="WH-like_DNA-bd_sf"/>
</dbReference>
<dbReference type="Proteomes" id="UP000184001">
    <property type="component" value="Unassembled WGS sequence"/>
</dbReference>